<keyword evidence="10" id="KW-0472">Membrane</keyword>
<evidence type="ECO:0000313" key="16">
    <source>
        <dbReference type="Proteomes" id="UP000242254"/>
    </source>
</evidence>
<keyword evidence="5 13" id="KW-0999">Mitochondrion inner membrane</keyword>
<dbReference type="SUPFAM" id="SSF144122">
    <property type="entry name" value="Tim10-like"/>
    <property type="match status" value="1"/>
</dbReference>
<comment type="domain">
    <text evidence="13">The twin CX3C motif contains 4 conserved Cys residues that form 2 disulfide bonds in the mitochondrial intermembrane space.</text>
</comment>
<keyword evidence="8 13" id="KW-0811">Translocation</keyword>
<keyword evidence="7 13" id="KW-0653">Protein transport</keyword>
<keyword evidence="12 13" id="KW-0143">Chaperone</keyword>
<evidence type="ECO:0000256" key="13">
    <source>
        <dbReference type="RuleBase" id="RU367043"/>
    </source>
</evidence>
<keyword evidence="3 13" id="KW-0813">Transport</keyword>
<evidence type="ECO:0000313" key="15">
    <source>
        <dbReference type="EMBL" id="PHZ14129.1"/>
    </source>
</evidence>
<keyword evidence="9 13" id="KW-0496">Mitochondrion</keyword>
<keyword evidence="6" id="KW-0862">Zinc</keyword>
<comment type="similarity">
    <text evidence="2 13">Belongs to the small Tim family.</text>
</comment>
<dbReference type="EMBL" id="KZ303846">
    <property type="protein sequence ID" value="PHZ14129.1"/>
    <property type="molecule type" value="Genomic_DNA"/>
</dbReference>
<dbReference type="PANTHER" id="PTHR11038">
    <property type="entry name" value="MITOCHONDRIAL IMPORT INNER MEMBRANE TRANSLOCASE SUBUNIT TIM10"/>
    <property type="match status" value="1"/>
</dbReference>
<dbReference type="Proteomes" id="UP000242254">
    <property type="component" value="Unassembled WGS sequence"/>
</dbReference>
<keyword evidence="4" id="KW-0479">Metal-binding</keyword>
<evidence type="ECO:0000256" key="12">
    <source>
        <dbReference type="ARBA" id="ARBA00023186"/>
    </source>
</evidence>
<evidence type="ECO:0000256" key="10">
    <source>
        <dbReference type="ARBA" id="ARBA00023136"/>
    </source>
</evidence>
<dbReference type="FunFam" id="1.10.287.810:FF:000002">
    <property type="entry name" value="Mitochondrial import inner membrane translocase subunit tim10"/>
    <property type="match status" value="1"/>
</dbReference>
<dbReference type="GO" id="GO:0015031">
    <property type="term" value="P:protein transport"/>
    <property type="evidence" value="ECO:0007669"/>
    <property type="project" value="UniProtKB-KW"/>
</dbReference>
<sequence>MSFFGGGNMQARQQTINPQNIALAEQELEMVTDLFNRIADSCHKKCIATDYNQADLTQGEAVCVDRCVAKFIEVNAKVGEKMQQMGTQQQ</sequence>
<dbReference type="GeneID" id="35439475"/>
<dbReference type="GO" id="GO:0045039">
    <property type="term" value="P:protein insertion into mitochondrial inner membrane"/>
    <property type="evidence" value="ECO:0007669"/>
    <property type="project" value="TreeGrafter"/>
</dbReference>
<dbReference type="GO" id="GO:0005743">
    <property type="term" value="C:mitochondrial inner membrane"/>
    <property type="evidence" value="ECO:0007669"/>
    <property type="project" value="UniProtKB-SubCell"/>
</dbReference>
<name>A0A2G4SZD8_RHIZD</name>
<evidence type="ECO:0000256" key="6">
    <source>
        <dbReference type="ARBA" id="ARBA00022833"/>
    </source>
</evidence>
<proteinExistence type="inferred from homology"/>
<evidence type="ECO:0000256" key="11">
    <source>
        <dbReference type="ARBA" id="ARBA00023157"/>
    </source>
</evidence>
<evidence type="ECO:0000256" key="8">
    <source>
        <dbReference type="ARBA" id="ARBA00023010"/>
    </source>
</evidence>
<dbReference type="RefSeq" id="XP_023467837.1">
    <property type="nucleotide sequence ID" value="XM_023608485.1"/>
</dbReference>
<evidence type="ECO:0000256" key="3">
    <source>
        <dbReference type="ARBA" id="ARBA00022448"/>
    </source>
</evidence>
<keyword evidence="16" id="KW-1185">Reference proteome</keyword>
<dbReference type="Pfam" id="PF02953">
    <property type="entry name" value="zf-Tim10_DDP"/>
    <property type="match status" value="1"/>
</dbReference>
<evidence type="ECO:0000256" key="7">
    <source>
        <dbReference type="ARBA" id="ARBA00022927"/>
    </source>
</evidence>
<protein>
    <recommendedName>
        <fullName evidence="13">Mitochondrial import inner membrane translocase subunit</fullName>
    </recommendedName>
</protein>
<evidence type="ECO:0000256" key="4">
    <source>
        <dbReference type="ARBA" id="ARBA00022723"/>
    </source>
</evidence>
<reference evidence="15 16" key="1">
    <citation type="journal article" date="2016" name="Proc. Natl. Acad. Sci. U.S.A.">
        <title>Lipid metabolic changes in an early divergent fungus govern the establishment of a mutualistic symbiosis with endobacteria.</title>
        <authorList>
            <person name="Lastovetsky O.A."/>
            <person name="Gaspar M.L."/>
            <person name="Mondo S.J."/>
            <person name="LaButti K.M."/>
            <person name="Sandor L."/>
            <person name="Grigoriev I.V."/>
            <person name="Henry S.A."/>
            <person name="Pawlowska T.E."/>
        </authorList>
    </citation>
    <scope>NUCLEOTIDE SEQUENCE [LARGE SCALE GENOMIC DNA]</scope>
    <source>
        <strain evidence="15 16">ATCC 52813</strain>
    </source>
</reference>
<evidence type="ECO:0000259" key="14">
    <source>
        <dbReference type="Pfam" id="PF02953"/>
    </source>
</evidence>
<organism evidence="15 16">
    <name type="scientific">Rhizopus microsporus ATCC 52813</name>
    <dbReference type="NCBI Taxonomy" id="1340429"/>
    <lineage>
        <taxon>Eukaryota</taxon>
        <taxon>Fungi</taxon>
        <taxon>Fungi incertae sedis</taxon>
        <taxon>Mucoromycota</taxon>
        <taxon>Mucoromycotina</taxon>
        <taxon>Mucoromycetes</taxon>
        <taxon>Mucorales</taxon>
        <taxon>Mucorineae</taxon>
        <taxon>Rhizopodaceae</taxon>
        <taxon>Rhizopus</taxon>
    </lineage>
</organism>
<dbReference type="InterPro" id="IPR035427">
    <property type="entry name" value="Tim10-like_dom_sf"/>
</dbReference>
<comment type="subcellular location">
    <subcellularLocation>
        <location evidence="1 13">Mitochondrion inner membrane</location>
        <topology evidence="1 13">Peripheral membrane protein</topology>
        <orientation evidence="1 13">Intermembrane side</orientation>
    </subcellularLocation>
</comment>
<evidence type="ECO:0000256" key="2">
    <source>
        <dbReference type="ARBA" id="ARBA00006720"/>
    </source>
</evidence>
<accession>A0A2G4SZD8</accession>
<feature type="domain" description="Tim10-like" evidence="14">
    <location>
        <begin position="22"/>
        <end position="84"/>
    </location>
</feature>
<dbReference type="PANTHER" id="PTHR11038:SF16">
    <property type="entry name" value="MITOCHONDRIAL IMPORT INNER MEMBRANE TRANSLOCASE SUBUNIT TIM10"/>
    <property type="match status" value="1"/>
</dbReference>
<dbReference type="Gene3D" id="1.10.287.810">
    <property type="entry name" value="Mitochondrial import inner membrane translocase subunit tim13 like domains"/>
    <property type="match status" value="1"/>
</dbReference>
<dbReference type="AlphaFoldDB" id="A0A2G4SZD8"/>
<dbReference type="GO" id="GO:0046872">
    <property type="term" value="F:metal ion binding"/>
    <property type="evidence" value="ECO:0007669"/>
    <property type="project" value="UniProtKB-KW"/>
</dbReference>
<evidence type="ECO:0000256" key="5">
    <source>
        <dbReference type="ARBA" id="ARBA00022792"/>
    </source>
</evidence>
<dbReference type="InterPro" id="IPR004217">
    <property type="entry name" value="Tim10-like"/>
</dbReference>
<comment type="function">
    <text evidence="13">Mitochondrial intermembrane chaperone that participates in the import and insertion of some multi-pass transmembrane proteins into the mitochondrial inner membrane. Also required for the transfer of beta-barrel precursors from the TOM complex to the sorting and assembly machinery (SAM complex) of the outer membrane. Acts as a chaperone-like protein that protects the hydrophobic precursors from aggregation and guide them through the mitochondrial intermembrane space.</text>
</comment>
<evidence type="ECO:0000256" key="9">
    <source>
        <dbReference type="ARBA" id="ARBA00023128"/>
    </source>
</evidence>
<evidence type="ECO:0000256" key="1">
    <source>
        <dbReference type="ARBA" id="ARBA00004137"/>
    </source>
</evidence>
<comment type="subunit">
    <text evidence="13">Heterohexamer.</text>
</comment>
<dbReference type="STRING" id="1340429.A0A2G4SZD8"/>
<keyword evidence="11 13" id="KW-1015">Disulfide bond</keyword>
<gene>
    <name evidence="15" type="ORF">RHIMIDRAFT_236119</name>
</gene>